<organism evidence="1 2">
    <name type="scientific">Candidatus Uhrbacteria bacterium RIFCSPLOWO2_01_FULL_55_36</name>
    <dbReference type="NCBI Taxonomy" id="1802404"/>
    <lineage>
        <taxon>Bacteria</taxon>
        <taxon>Candidatus Uhriibacteriota</taxon>
    </lineage>
</organism>
<evidence type="ECO:0000313" key="2">
    <source>
        <dbReference type="Proteomes" id="UP000177704"/>
    </source>
</evidence>
<proteinExistence type="predicted"/>
<dbReference type="EMBL" id="MGEM01000026">
    <property type="protein sequence ID" value="OGL84406.1"/>
    <property type="molecule type" value="Genomic_DNA"/>
</dbReference>
<comment type="caution">
    <text evidence="1">The sequence shown here is derived from an EMBL/GenBank/DDBJ whole genome shotgun (WGS) entry which is preliminary data.</text>
</comment>
<accession>A0A1F7V1L9</accession>
<protein>
    <submittedName>
        <fullName evidence="1">Uncharacterized protein</fullName>
    </submittedName>
</protein>
<sequence>MKFNVKKAVSYWVKNAALKWETAKGLKRLKRNADCLFPKDFVWENPLAAEVKQHGIRIRV</sequence>
<reference evidence="1 2" key="1">
    <citation type="journal article" date="2016" name="Nat. Commun.">
        <title>Thousands of microbial genomes shed light on interconnected biogeochemical processes in an aquifer system.</title>
        <authorList>
            <person name="Anantharaman K."/>
            <person name="Brown C.T."/>
            <person name="Hug L.A."/>
            <person name="Sharon I."/>
            <person name="Castelle C.J."/>
            <person name="Probst A.J."/>
            <person name="Thomas B.C."/>
            <person name="Singh A."/>
            <person name="Wilkins M.J."/>
            <person name="Karaoz U."/>
            <person name="Brodie E.L."/>
            <person name="Williams K.H."/>
            <person name="Hubbard S.S."/>
            <person name="Banfield J.F."/>
        </authorList>
    </citation>
    <scope>NUCLEOTIDE SEQUENCE [LARGE SCALE GENOMIC DNA]</scope>
</reference>
<dbReference type="AlphaFoldDB" id="A0A1F7V1L9"/>
<evidence type="ECO:0000313" key="1">
    <source>
        <dbReference type="EMBL" id="OGL84406.1"/>
    </source>
</evidence>
<gene>
    <name evidence="1" type="ORF">A3B36_02285</name>
</gene>
<dbReference type="Proteomes" id="UP000177704">
    <property type="component" value="Unassembled WGS sequence"/>
</dbReference>
<name>A0A1F7V1L9_9BACT</name>